<dbReference type="KEGG" id="ntg:NSCAC_0684"/>
<gene>
    <name evidence="1" type="ORF">NSCAC_0684</name>
</gene>
<dbReference type="EMBL" id="LR778175">
    <property type="protein sequence ID" value="CAB1275475.1"/>
    <property type="molecule type" value="Genomic_DNA"/>
</dbReference>
<protein>
    <submittedName>
        <fullName evidence="1">Uncharacterized protein</fullName>
    </submittedName>
</protein>
<evidence type="ECO:0000313" key="1">
    <source>
        <dbReference type="EMBL" id="CAB1275475.1"/>
    </source>
</evidence>
<reference evidence="1 2" key="1">
    <citation type="submission" date="2020-03" db="EMBL/GenBank/DDBJ databases">
        <authorList>
            <person name="Picone N."/>
        </authorList>
    </citation>
    <scope>NUCLEOTIDE SEQUENCE [LARGE SCALE GENOMIC DNA]</scope>
    <source>
        <strain evidence="1">NSCAC1</strain>
    </source>
</reference>
<proteinExistence type="predicted"/>
<organism evidence="1 2">
    <name type="scientific">Candidatus Nitrosacidococcus tergens</name>
    <dbReference type="NCBI Taxonomy" id="553981"/>
    <lineage>
        <taxon>Bacteria</taxon>
        <taxon>Pseudomonadati</taxon>
        <taxon>Pseudomonadota</taxon>
        <taxon>Gammaproteobacteria</taxon>
        <taxon>Chromatiales</taxon>
        <taxon>Chromatiaceae</taxon>
        <taxon>Candidatus Nitrosacidococcus</taxon>
    </lineage>
</organism>
<evidence type="ECO:0000313" key="2">
    <source>
        <dbReference type="Proteomes" id="UP000516072"/>
    </source>
</evidence>
<accession>A0A7G1Q929</accession>
<dbReference type="Proteomes" id="UP000516072">
    <property type="component" value="Chromosome"/>
</dbReference>
<name>A0A7G1Q929_9GAMM</name>
<dbReference type="AlphaFoldDB" id="A0A7G1Q929"/>
<sequence>MKSISHLPWNQIYQDLNTYGYGKISNLLDLKECQTLIA</sequence>
<keyword evidence="2" id="KW-1185">Reference proteome</keyword>